<keyword evidence="2 5" id="KW-0238">DNA-binding</keyword>
<feature type="region of interest" description="Disordered" evidence="4">
    <location>
        <begin position="87"/>
        <end position="111"/>
    </location>
</feature>
<proteinExistence type="inferred from homology"/>
<accession>A0A2H0RP29</accession>
<keyword evidence="1" id="KW-0226">DNA condensation</keyword>
<dbReference type="AlphaFoldDB" id="A0A2H0RP29"/>
<evidence type="ECO:0000256" key="1">
    <source>
        <dbReference type="ARBA" id="ARBA00023067"/>
    </source>
</evidence>
<dbReference type="Proteomes" id="UP000230084">
    <property type="component" value="Unassembled WGS sequence"/>
</dbReference>
<comment type="similarity">
    <text evidence="3">Belongs to the bacterial histone-like protein family.</text>
</comment>
<gene>
    <name evidence="5" type="ORF">COV06_03685</name>
</gene>
<dbReference type="GO" id="GO:0005829">
    <property type="term" value="C:cytosol"/>
    <property type="evidence" value="ECO:0007669"/>
    <property type="project" value="TreeGrafter"/>
</dbReference>
<dbReference type="SMART" id="SM00411">
    <property type="entry name" value="BHL"/>
    <property type="match status" value="1"/>
</dbReference>
<dbReference type="EMBL" id="PCYM01000006">
    <property type="protein sequence ID" value="PIR47525.1"/>
    <property type="molecule type" value="Genomic_DNA"/>
</dbReference>
<dbReference type="InterPro" id="IPR000119">
    <property type="entry name" value="Hist_DNA-bd"/>
</dbReference>
<feature type="compositionally biased region" description="Low complexity" evidence="4">
    <location>
        <begin position="91"/>
        <end position="111"/>
    </location>
</feature>
<dbReference type="PANTHER" id="PTHR33175:SF3">
    <property type="entry name" value="DNA-BINDING PROTEIN HU-BETA"/>
    <property type="match status" value="1"/>
</dbReference>
<comment type="caution">
    <text evidence="5">The sequence shown here is derived from an EMBL/GenBank/DDBJ whole genome shotgun (WGS) entry which is preliminary data.</text>
</comment>
<name>A0A2H0RP29_9BACT</name>
<dbReference type="GO" id="GO:0030261">
    <property type="term" value="P:chromosome condensation"/>
    <property type="evidence" value="ECO:0007669"/>
    <property type="project" value="UniProtKB-KW"/>
</dbReference>
<evidence type="ECO:0000256" key="3">
    <source>
        <dbReference type="RuleBase" id="RU003939"/>
    </source>
</evidence>
<dbReference type="PANTHER" id="PTHR33175">
    <property type="entry name" value="DNA-BINDING PROTEIN HU"/>
    <property type="match status" value="1"/>
</dbReference>
<dbReference type="CDD" id="cd13831">
    <property type="entry name" value="HU"/>
    <property type="match status" value="1"/>
</dbReference>
<evidence type="ECO:0000313" key="6">
    <source>
        <dbReference type="Proteomes" id="UP000230084"/>
    </source>
</evidence>
<dbReference type="GO" id="GO:0003677">
    <property type="term" value="F:DNA binding"/>
    <property type="evidence" value="ECO:0007669"/>
    <property type="project" value="UniProtKB-KW"/>
</dbReference>
<reference evidence="5 6" key="1">
    <citation type="submission" date="2017-09" db="EMBL/GenBank/DDBJ databases">
        <title>Depth-based differentiation of microbial function through sediment-hosted aquifers and enrichment of novel symbionts in the deep terrestrial subsurface.</title>
        <authorList>
            <person name="Probst A.J."/>
            <person name="Ladd B."/>
            <person name="Jarett J.K."/>
            <person name="Geller-Mcgrath D.E."/>
            <person name="Sieber C.M."/>
            <person name="Emerson J.B."/>
            <person name="Anantharaman K."/>
            <person name="Thomas B.C."/>
            <person name="Malmstrom R."/>
            <person name="Stieglmeier M."/>
            <person name="Klingl A."/>
            <person name="Woyke T."/>
            <person name="Ryan C.M."/>
            <person name="Banfield J.F."/>
        </authorList>
    </citation>
    <scope>NUCLEOTIDE SEQUENCE [LARGE SCALE GENOMIC DNA]</scope>
    <source>
        <strain evidence="5">CG10_big_fil_rev_8_21_14_0_10_50_16</strain>
    </source>
</reference>
<evidence type="ECO:0000256" key="2">
    <source>
        <dbReference type="ARBA" id="ARBA00023125"/>
    </source>
</evidence>
<sequence>MNKADLAGRIADRLGLTKKQGEDVVDTFQSLVTESLARQDEVTIAGFGTFSSRIRSARMGVNPQKPSERIRIPEVLVPKFKAGKALKDALKAAQKPPAPSNASSPAPSSTL</sequence>
<dbReference type="Gene3D" id="4.10.520.10">
    <property type="entry name" value="IHF-like DNA-binding proteins"/>
    <property type="match status" value="1"/>
</dbReference>
<protein>
    <submittedName>
        <fullName evidence="5">DNA-binding protein</fullName>
    </submittedName>
</protein>
<organism evidence="5 6">
    <name type="scientific">Candidatus Uhrbacteria bacterium CG10_big_fil_rev_8_21_14_0_10_50_16</name>
    <dbReference type="NCBI Taxonomy" id="1975039"/>
    <lineage>
        <taxon>Bacteria</taxon>
        <taxon>Candidatus Uhriibacteriota</taxon>
    </lineage>
</organism>
<evidence type="ECO:0000313" key="5">
    <source>
        <dbReference type="EMBL" id="PIR47525.1"/>
    </source>
</evidence>
<dbReference type="Pfam" id="PF00216">
    <property type="entry name" value="Bac_DNA_binding"/>
    <property type="match status" value="1"/>
</dbReference>
<evidence type="ECO:0000256" key="4">
    <source>
        <dbReference type="SAM" id="MobiDB-lite"/>
    </source>
</evidence>
<dbReference type="PRINTS" id="PR01727">
    <property type="entry name" value="DNABINDINGHU"/>
</dbReference>
<dbReference type="SUPFAM" id="SSF47729">
    <property type="entry name" value="IHF-like DNA-binding proteins"/>
    <property type="match status" value="1"/>
</dbReference>
<dbReference type="GO" id="GO:0030527">
    <property type="term" value="F:structural constituent of chromatin"/>
    <property type="evidence" value="ECO:0007669"/>
    <property type="project" value="InterPro"/>
</dbReference>
<dbReference type="InterPro" id="IPR010992">
    <property type="entry name" value="IHF-like_DNA-bd_dom_sf"/>
</dbReference>